<feature type="transmembrane region" description="Helical" evidence="1">
    <location>
        <begin position="277"/>
        <end position="298"/>
    </location>
</feature>
<feature type="transmembrane region" description="Helical" evidence="1">
    <location>
        <begin position="39"/>
        <end position="56"/>
    </location>
</feature>
<keyword evidence="1" id="KW-0472">Membrane</keyword>
<dbReference type="AlphaFoldDB" id="A0A9N8JI83"/>
<proteinExistence type="predicted"/>
<dbReference type="CDD" id="cd22189">
    <property type="entry name" value="PGAP4-like_fungal"/>
    <property type="match status" value="1"/>
</dbReference>
<protein>
    <recommendedName>
        <fullName evidence="4">Integral membrane protein</fullName>
    </recommendedName>
</protein>
<feature type="transmembrane region" description="Helical" evidence="1">
    <location>
        <begin position="310"/>
        <end position="330"/>
    </location>
</feature>
<evidence type="ECO:0008006" key="4">
    <source>
        <dbReference type="Google" id="ProtNLM"/>
    </source>
</evidence>
<dbReference type="Proteomes" id="UP000716446">
    <property type="component" value="Unassembled WGS sequence"/>
</dbReference>
<dbReference type="PANTHER" id="PTHR31410:SF1">
    <property type="entry name" value="POST-GPI ATTACHMENT TO PROTEINS FACTOR 4"/>
    <property type="match status" value="1"/>
</dbReference>
<dbReference type="GO" id="GO:0016757">
    <property type="term" value="F:glycosyltransferase activity"/>
    <property type="evidence" value="ECO:0007669"/>
    <property type="project" value="InterPro"/>
</dbReference>
<gene>
    <name evidence="2" type="ORF">AWRI4619_LOCUS3968</name>
</gene>
<comment type="caution">
    <text evidence="2">The sequence shown here is derived from an EMBL/GenBank/DDBJ whole genome shotgun (WGS) entry which is preliminary data.</text>
</comment>
<dbReference type="EMBL" id="CAIJEN010000005">
    <property type="protein sequence ID" value="CAD0086133.1"/>
    <property type="molecule type" value="Genomic_DNA"/>
</dbReference>
<reference evidence="2" key="1">
    <citation type="submission" date="2020-06" db="EMBL/GenBank/DDBJ databases">
        <authorList>
            <person name="Onetto C."/>
        </authorList>
    </citation>
    <scope>NUCLEOTIDE SEQUENCE</scope>
</reference>
<keyword evidence="1" id="KW-1133">Transmembrane helix</keyword>
<accession>A0A9N8JI83</accession>
<keyword evidence="1" id="KW-0812">Transmembrane</keyword>
<name>A0A9N8JI83_9PEZI</name>
<dbReference type="GO" id="GO:0000139">
    <property type="term" value="C:Golgi membrane"/>
    <property type="evidence" value="ECO:0007669"/>
    <property type="project" value="InterPro"/>
</dbReference>
<dbReference type="InterPro" id="IPR029675">
    <property type="entry name" value="PGAP4"/>
</dbReference>
<evidence type="ECO:0000256" key="1">
    <source>
        <dbReference type="SAM" id="Phobius"/>
    </source>
</evidence>
<organism evidence="2 3">
    <name type="scientific">Aureobasidium vineae</name>
    <dbReference type="NCBI Taxonomy" id="2773715"/>
    <lineage>
        <taxon>Eukaryota</taxon>
        <taxon>Fungi</taxon>
        <taxon>Dikarya</taxon>
        <taxon>Ascomycota</taxon>
        <taxon>Pezizomycotina</taxon>
        <taxon>Dothideomycetes</taxon>
        <taxon>Dothideomycetidae</taxon>
        <taxon>Dothideales</taxon>
        <taxon>Saccotheciaceae</taxon>
        <taxon>Aureobasidium</taxon>
    </lineage>
</organism>
<keyword evidence="3" id="KW-1185">Reference proteome</keyword>
<dbReference type="PANTHER" id="PTHR31410">
    <property type="entry name" value="TRANSMEMBRANE PROTEIN 246"/>
    <property type="match status" value="1"/>
</dbReference>
<sequence>MARPHEDYPSVTKRARVTSRLSRSYTHSAARLGLSTARFTVYGLILLSIFTTTLLVRSASSRDPGSWFFNPSSGYSQRYSAFRQQQAERFVEAAVETPPYRKSNPATGLCVGIPSVARDGARYLRTTVGSLLAGLSQEERAGMYLMVFLPHSDPNIHPAFQEAWLSNLVDEIVLYNVSNQEMEYIESLELKDVEHRTKGLYDYNYLMKACHAKNTPYIALLEDDVVAMDGWYHRTVYGIHQAETRSRQMKPSRDFLYLRMFYTEEFLGWNNENWPTYAFWSVLFISGSICLVFGLPMAYQYPKRLLTPRLSLAIVTLIVPWAVVMVFAAGKATVLPLPEGINEMNNFGCCAQGLVFPRHKALDLIEWFTTSRVGFADMLIEQYANEHGEQRWALTPSIIQHIGSKSSKPDDFGHGAKFSKPVSATIWNFAFEIFVPEVLRNEHKLAGIDAVTLGRSTAGA</sequence>
<dbReference type="GO" id="GO:0006506">
    <property type="term" value="P:GPI anchor biosynthetic process"/>
    <property type="evidence" value="ECO:0007669"/>
    <property type="project" value="InterPro"/>
</dbReference>
<evidence type="ECO:0000313" key="3">
    <source>
        <dbReference type="Proteomes" id="UP000716446"/>
    </source>
</evidence>
<evidence type="ECO:0000313" key="2">
    <source>
        <dbReference type="EMBL" id="CAD0086133.1"/>
    </source>
</evidence>